<dbReference type="RefSeq" id="XP_028467657.1">
    <property type="nucleotide sequence ID" value="XM_028607973.1"/>
</dbReference>
<feature type="compositionally biased region" description="Low complexity" evidence="1">
    <location>
        <begin position="402"/>
        <end position="416"/>
    </location>
</feature>
<protein>
    <recommendedName>
        <fullName evidence="2">PH domain-containing protein</fullName>
    </recommendedName>
</protein>
<accession>A0A3N2PZ97</accession>
<dbReference type="Pfam" id="PF25381">
    <property type="entry name" value="PH_26"/>
    <property type="match status" value="1"/>
</dbReference>
<feature type="region of interest" description="Disordered" evidence="1">
    <location>
        <begin position="959"/>
        <end position="1130"/>
    </location>
</feature>
<feature type="compositionally biased region" description="Polar residues" evidence="1">
    <location>
        <begin position="439"/>
        <end position="449"/>
    </location>
</feature>
<dbReference type="InterPro" id="IPR001849">
    <property type="entry name" value="PH_domain"/>
</dbReference>
<gene>
    <name evidence="3" type="ORF">SODALDRAFT_275290</name>
</gene>
<dbReference type="Proteomes" id="UP000272025">
    <property type="component" value="Unassembled WGS sequence"/>
</dbReference>
<feature type="compositionally biased region" description="Pro residues" evidence="1">
    <location>
        <begin position="1074"/>
        <end position="1096"/>
    </location>
</feature>
<dbReference type="Gene3D" id="2.30.29.30">
    <property type="entry name" value="Pleckstrin-homology domain (PH domain)/Phosphotyrosine-binding domain (PTB)"/>
    <property type="match status" value="1"/>
</dbReference>
<feature type="compositionally biased region" description="Low complexity" evidence="1">
    <location>
        <begin position="999"/>
        <end position="1015"/>
    </location>
</feature>
<name>A0A3N2PZ97_SODAK</name>
<feature type="compositionally biased region" description="Polar residues" evidence="1">
    <location>
        <begin position="770"/>
        <end position="781"/>
    </location>
</feature>
<feature type="compositionally biased region" description="Low complexity" evidence="1">
    <location>
        <begin position="604"/>
        <end position="615"/>
    </location>
</feature>
<dbReference type="InterPro" id="IPR011993">
    <property type="entry name" value="PH-like_dom_sf"/>
</dbReference>
<feature type="compositionally biased region" description="Gly residues" evidence="1">
    <location>
        <begin position="963"/>
        <end position="979"/>
    </location>
</feature>
<feature type="domain" description="PH" evidence="2">
    <location>
        <begin position="24"/>
        <end position="142"/>
    </location>
</feature>
<dbReference type="PROSITE" id="PS50003">
    <property type="entry name" value="PH_DOMAIN"/>
    <property type="match status" value="1"/>
</dbReference>
<dbReference type="AlphaFoldDB" id="A0A3N2PZ97"/>
<dbReference type="Pfam" id="PF00169">
    <property type="entry name" value="PH"/>
    <property type="match status" value="1"/>
</dbReference>
<dbReference type="EMBL" id="ML119053">
    <property type="protein sequence ID" value="ROT39851.1"/>
    <property type="molecule type" value="Genomic_DNA"/>
</dbReference>
<feature type="region of interest" description="Disordered" evidence="1">
    <location>
        <begin position="493"/>
        <end position="933"/>
    </location>
</feature>
<dbReference type="SUPFAM" id="SSF50729">
    <property type="entry name" value="PH domain-like"/>
    <property type="match status" value="1"/>
</dbReference>
<feature type="compositionally biased region" description="Basic and acidic residues" evidence="1">
    <location>
        <begin position="782"/>
        <end position="794"/>
    </location>
</feature>
<sequence>MDVTEDTIPELQPIFTFLNSHANKLYQEGYFLKLDDQNTQGRPNPDRTWTECFAQLVGTVLSLWDAAELDAAGEDGEVLPKFINLTDASIKMIESLPTRSNDEQPLQNILSISTAGRNRYLLHFNSHQSLIQWTAGIRLAMYEHSTLQEAYTGALIAGKGKTLNNINIVMERAKFKTEEWVRVRFGAGVPWRRCWCVITPPDEKEYQKQLKELKKRSPYDRSPVPNLKGDIKFYDTKVEGKKQKKAKPIASITDSYSAYAIYPQAKSLVDASTLLKIEGNITIHSEPPSSTEGFVFIMPENHPMVSGFEMLLRFLFPTWDTFNLYGRPGRLVASVLDPRSLMFAMPKSKRYGYMDIQDVSGLILTEGSSSWSEREWRKQLKELTGQKMNSMDDSPEPKSHSRNNSRSNSRLSNRLSAGNGSPSQQPKPRVGFADEGPSAMNTANPSGPNTHGYGAFRPQPVGGFDNDPYMNANGQRQPIAMRSIMRDRAGTLEGMSSDDEQLSRNTPPPLETLRNLQTPEPVSQPPAFNHGPRSRPVSKPYHSPDLRKANSRLSNSTLSHMVKAGGLALPSGDHPGGPHSEGRRDGDNAAFAQPSVHPHASPIGANANENGPNEAMRPPGSALPAIPLLNQQMSRPQLAQPGYGPPPNPGPHSPMPPNYQQGGPGGGPLQPPYNNFSRPDGARTPPMGGPGRVPTPETRGRGYGQPPPQFRDQRPHTTTADASAARGGQLETSPPIHRKPVGGRTPASEQPIHRQFSERSVASSRYDDGSSVTSPDYASTHKSSETQESVDRPRAGVLKTVGSEPPVPPVPNAGYDIPDVNFGPTMNYGASPRKQPATLVNPDGHQPYSPAMAARHNADDMDDAGRGLRQPGAGQGGHNRTPSNQAYMRRSKTPEPFVGRRRSSQDLLTHLRRNSADLLQRPGSRGANHALDIGSSGEMASHLSAREQEQIARMTGAPLVNVAGGGGGTRPQSPGGGLLGTIEARERERQHMKQGLNNQAVQHAAHPQQQQMHQQPPFPQQGYSQPIYAQPGWQPNNMGRGGGPGPYGLPRPQQQPPYGGAPMPPQQGGGYRPMPAPPGRMRQGPPPPLGPMPPLPHGQFGGGSRPQSPASPYGPRPQPGYRPPHQGHAF</sequence>
<dbReference type="STRING" id="1314773.A0A3N2PZ97"/>
<organism evidence="3 4">
    <name type="scientific">Sodiomyces alkalinus (strain CBS 110278 / VKM F-3762 / F11)</name>
    <name type="common">Alkaliphilic filamentous fungus</name>
    <dbReference type="NCBI Taxonomy" id="1314773"/>
    <lineage>
        <taxon>Eukaryota</taxon>
        <taxon>Fungi</taxon>
        <taxon>Dikarya</taxon>
        <taxon>Ascomycota</taxon>
        <taxon>Pezizomycotina</taxon>
        <taxon>Sordariomycetes</taxon>
        <taxon>Hypocreomycetidae</taxon>
        <taxon>Glomerellales</taxon>
        <taxon>Plectosphaerellaceae</taxon>
        <taxon>Sodiomyces</taxon>
    </lineage>
</organism>
<keyword evidence="4" id="KW-1185">Reference proteome</keyword>
<reference evidence="3 4" key="1">
    <citation type="journal article" date="2018" name="Mol. Ecol.">
        <title>The obligate alkalophilic soda-lake fungus Sodiomyces alkalinus has shifted to a protein diet.</title>
        <authorList>
            <person name="Grum-Grzhimaylo A.A."/>
            <person name="Falkoski D.L."/>
            <person name="van den Heuvel J."/>
            <person name="Valero-Jimenez C.A."/>
            <person name="Min B."/>
            <person name="Choi I.G."/>
            <person name="Lipzen A."/>
            <person name="Daum C.G."/>
            <person name="Aanen D.K."/>
            <person name="Tsang A."/>
            <person name="Henrissat B."/>
            <person name="Bilanenko E.N."/>
            <person name="de Vries R.P."/>
            <person name="van Kan J.A.L."/>
            <person name="Grigoriev I.V."/>
            <person name="Debets A.J.M."/>
        </authorList>
    </citation>
    <scope>NUCLEOTIDE SEQUENCE [LARGE SCALE GENOMIC DNA]</scope>
    <source>
        <strain evidence="3 4">F11</strain>
    </source>
</reference>
<feature type="compositionally biased region" description="Pro residues" evidence="1">
    <location>
        <begin position="1112"/>
        <end position="1122"/>
    </location>
</feature>
<dbReference type="InterPro" id="IPR058155">
    <property type="entry name" value="Skg3/CAF120-like_PH"/>
</dbReference>
<feature type="compositionally biased region" description="Basic and acidic residues" evidence="1">
    <location>
        <begin position="856"/>
        <end position="866"/>
    </location>
</feature>
<proteinExistence type="predicted"/>
<feature type="region of interest" description="Disordered" evidence="1">
    <location>
        <begin position="382"/>
        <end position="471"/>
    </location>
</feature>
<dbReference type="OrthoDB" id="5563754at2759"/>
<dbReference type="SMART" id="SM00233">
    <property type="entry name" value="PH"/>
    <property type="match status" value="1"/>
</dbReference>
<dbReference type="GeneID" id="39576451"/>
<evidence type="ECO:0000259" key="2">
    <source>
        <dbReference type="PROSITE" id="PS50003"/>
    </source>
</evidence>
<dbReference type="FunFam" id="2.30.29.30:FF:000203">
    <property type="entry name" value="PH domain-containing protein"/>
    <property type="match status" value="1"/>
</dbReference>
<evidence type="ECO:0000313" key="4">
    <source>
        <dbReference type="Proteomes" id="UP000272025"/>
    </source>
</evidence>
<evidence type="ECO:0000313" key="3">
    <source>
        <dbReference type="EMBL" id="ROT39851.1"/>
    </source>
</evidence>
<evidence type="ECO:0000256" key="1">
    <source>
        <dbReference type="SAM" id="MobiDB-lite"/>
    </source>
</evidence>
<feature type="compositionally biased region" description="Pro residues" evidence="1">
    <location>
        <begin position="643"/>
        <end position="657"/>
    </location>
</feature>